<reference evidence="1 2" key="1">
    <citation type="submission" date="2011-08" db="EMBL/GenBank/DDBJ databases">
        <authorList>
            <person name="Weinstock G."/>
            <person name="Sodergren E."/>
            <person name="Clifton S."/>
            <person name="Fulton L."/>
            <person name="Fulton B."/>
            <person name="Courtney L."/>
            <person name="Fronick C."/>
            <person name="Harrison M."/>
            <person name="Strong C."/>
            <person name="Farmer C."/>
            <person name="Delahaunty K."/>
            <person name="Markovic C."/>
            <person name="Hall O."/>
            <person name="Minx P."/>
            <person name="Tomlinson C."/>
            <person name="Mitreva M."/>
            <person name="Hou S."/>
            <person name="Chen J."/>
            <person name="Wollam A."/>
            <person name="Pepin K.H."/>
            <person name="Johnson M."/>
            <person name="Bhonagiri V."/>
            <person name="Zhang X."/>
            <person name="Suruliraj S."/>
            <person name="Warren W."/>
            <person name="Chinwalla A."/>
            <person name="Mardis E.R."/>
            <person name="Wilson R.K."/>
        </authorList>
    </citation>
    <scope>NUCLEOTIDE SEQUENCE [LARGE SCALE GENOMIC DNA]</scope>
    <source>
        <strain evidence="1 2">DP7</strain>
    </source>
</reference>
<dbReference type="EMBL" id="AFZX01000019">
    <property type="protein sequence ID" value="EHL08639.1"/>
    <property type="molecule type" value="Genomic_DNA"/>
</dbReference>
<comment type="caution">
    <text evidence="1">The sequence shown here is derived from an EMBL/GenBank/DDBJ whole genome shotgun (WGS) entry which is preliminary data.</text>
</comment>
<dbReference type="HOGENOM" id="CLU_3232622_0_0_9"/>
<organism evidence="1 2">
    <name type="scientific">Desulfitobacterium hafniense DP7</name>
    <dbReference type="NCBI Taxonomy" id="537010"/>
    <lineage>
        <taxon>Bacteria</taxon>
        <taxon>Bacillati</taxon>
        <taxon>Bacillota</taxon>
        <taxon>Clostridia</taxon>
        <taxon>Eubacteriales</taxon>
        <taxon>Desulfitobacteriaceae</taxon>
        <taxon>Desulfitobacterium</taxon>
    </lineage>
</organism>
<sequence>MRMISAGLALHKTGDSRVFLIFGRLARNLQWIDSTDRRAKITI</sequence>
<evidence type="ECO:0000313" key="1">
    <source>
        <dbReference type="EMBL" id="EHL08639.1"/>
    </source>
</evidence>
<evidence type="ECO:0000313" key="2">
    <source>
        <dbReference type="Proteomes" id="UP000004416"/>
    </source>
</evidence>
<name>G9XIF6_DESHA</name>
<accession>G9XIF6</accession>
<dbReference type="Proteomes" id="UP000004416">
    <property type="component" value="Unassembled WGS sequence"/>
</dbReference>
<dbReference type="AlphaFoldDB" id="G9XIF6"/>
<protein>
    <submittedName>
        <fullName evidence="1">Uncharacterized protein</fullName>
    </submittedName>
</protein>
<proteinExistence type="predicted"/>
<gene>
    <name evidence="1" type="ORF">HMPREF0322_00732</name>
</gene>